<keyword evidence="7" id="KW-1185">Reference proteome</keyword>
<dbReference type="GO" id="GO:0005634">
    <property type="term" value="C:nucleus"/>
    <property type="evidence" value="ECO:0007669"/>
    <property type="project" value="UniProtKB-SubCell"/>
</dbReference>
<feature type="region of interest" description="Disordered" evidence="4">
    <location>
        <begin position="362"/>
        <end position="492"/>
    </location>
</feature>
<dbReference type="EMBL" id="JABCIY010000157">
    <property type="protein sequence ID" value="KAF7191635.1"/>
    <property type="molecule type" value="Genomic_DNA"/>
</dbReference>
<accession>A0A8H6VHE7</accession>
<evidence type="ECO:0000256" key="4">
    <source>
        <dbReference type="SAM" id="MobiDB-lite"/>
    </source>
</evidence>
<feature type="compositionally biased region" description="Low complexity" evidence="4">
    <location>
        <begin position="428"/>
        <end position="439"/>
    </location>
</feature>
<dbReference type="PANTHER" id="PTHR46527:SF1">
    <property type="entry name" value="NUCLEOPORIN NUP42"/>
    <property type="match status" value="1"/>
</dbReference>
<dbReference type="AlphaFoldDB" id="A0A8H6VHE7"/>
<evidence type="ECO:0000256" key="1">
    <source>
        <dbReference type="ARBA" id="ARBA00004123"/>
    </source>
</evidence>
<comment type="caution">
    <text evidence="6">The sequence shown here is derived from an EMBL/GenBank/DDBJ whole genome shotgun (WGS) entry which is preliminary data.</text>
</comment>
<feature type="domain" description="C3H1-type" evidence="5">
    <location>
        <begin position="1"/>
        <end position="25"/>
    </location>
</feature>
<organism evidence="6 7">
    <name type="scientific">Pseudocercospora fuligena</name>
    <dbReference type="NCBI Taxonomy" id="685502"/>
    <lineage>
        <taxon>Eukaryota</taxon>
        <taxon>Fungi</taxon>
        <taxon>Dikarya</taxon>
        <taxon>Ascomycota</taxon>
        <taxon>Pezizomycotina</taxon>
        <taxon>Dothideomycetes</taxon>
        <taxon>Dothideomycetidae</taxon>
        <taxon>Mycosphaerellales</taxon>
        <taxon>Mycosphaerellaceae</taxon>
        <taxon>Pseudocercospora</taxon>
    </lineage>
</organism>
<protein>
    <recommendedName>
        <fullName evidence="5">C3H1-type domain-containing protein</fullName>
    </recommendedName>
</protein>
<feature type="compositionally biased region" description="Polar residues" evidence="4">
    <location>
        <begin position="297"/>
        <end position="322"/>
    </location>
</feature>
<feature type="region of interest" description="Disordered" evidence="4">
    <location>
        <begin position="29"/>
        <end position="52"/>
    </location>
</feature>
<reference evidence="6" key="1">
    <citation type="submission" date="2020-04" db="EMBL/GenBank/DDBJ databases">
        <title>Draft genome resource of the tomato pathogen Pseudocercospora fuligena.</title>
        <authorList>
            <person name="Zaccaron A."/>
        </authorList>
    </citation>
    <scope>NUCLEOTIDE SEQUENCE</scope>
    <source>
        <strain evidence="6">PF001</strain>
    </source>
</reference>
<gene>
    <name evidence="6" type="ORF">HII31_07137</name>
</gene>
<proteinExistence type="predicted"/>
<feature type="zinc finger region" description="C3H1-type" evidence="3">
    <location>
        <begin position="1"/>
        <end position="25"/>
    </location>
</feature>
<dbReference type="PANTHER" id="PTHR46527">
    <property type="entry name" value="NUCLEOPORIN-LIKE PROTEIN 2"/>
    <property type="match status" value="1"/>
</dbReference>
<feature type="compositionally biased region" description="Low complexity" evidence="4">
    <location>
        <begin position="378"/>
        <end position="401"/>
    </location>
</feature>
<dbReference type="InterPro" id="IPR000571">
    <property type="entry name" value="Znf_CCCH"/>
</dbReference>
<feature type="region of interest" description="Disordered" evidence="4">
    <location>
        <begin position="261"/>
        <end position="326"/>
    </location>
</feature>
<dbReference type="PROSITE" id="PS50103">
    <property type="entry name" value="ZF_C3H1"/>
    <property type="match status" value="1"/>
</dbReference>
<feature type="compositionally biased region" description="Low complexity" evidence="4">
    <location>
        <begin position="278"/>
        <end position="289"/>
    </location>
</feature>
<comment type="subcellular location">
    <subcellularLocation>
        <location evidence="1">Nucleus</location>
    </subcellularLocation>
</comment>
<feature type="compositionally biased region" description="Low complexity" evidence="4">
    <location>
        <begin position="209"/>
        <end position="232"/>
    </location>
</feature>
<evidence type="ECO:0000259" key="5">
    <source>
        <dbReference type="PROSITE" id="PS50103"/>
    </source>
</evidence>
<keyword evidence="2" id="KW-0539">Nucleus</keyword>
<evidence type="ECO:0000313" key="6">
    <source>
        <dbReference type="EMBL" id="KAF7191635.1"/>
    </source>
</evidence>
<dbReference type="GO" id="GO:0008270">
    <property type="term" value="F:zinc ion binding"/>
    <property type="evidence" value="ECO:0007669"/>
    <property type="project" value="UniProtKB-KW"/>
</dbReference>
<feature type="compositionally biased region" description="Gly residues" evidence="4">
    <location>
        <begin position="261"/>
        <end position="277"/>
    </location>
</feature>
<feature type="compositionally biased region" description="Low complexity" evidence="4">
    <location>
        <begin position="410"/>
        <end position="421"/>
    </location>
</feature>
<dbReference type="Gene3D" id="4.10.1000.10">
    <property type="entry name" value="Zinc finger, CCCH-type"/>
    <property type="match status" value="1"/>
</dbReference>
<name>A0A8H6VHE7_9PEZI</name>
<feature type="region of interest" description="Disordered" evidence="4">
    <location>
        <begin position="205"/>
        <end position="237"/>
    </location>
</feature>
<dbReference type="CDD" id="cd23954">
    <property type="entry name" value="AMO1_CTD"/>
    <property type="match status" value="1"/>
</dbReference>
<feature type="compositionally biased region" description="Low complexity" evidence="4">
    <location>
        <begin position="453"/>
        <end position="463"/>
    </location>
</feature>
<dbReference type="InterPro" id="IPR051767">
    <property type="entry name" value="Nucleoporin_NUP42"/>
</dbReference>
<evidence type="ECO:0000313" key="7">
    <source>
        <dbReference type="Proteomes" id="UP000660729"/>
    </source>
</evidence>
<keyword evidence="3" id="KW-0479">Metal-binding</keyword>
<keyword evidence="3" id="KW-0863">Zinc-finger</keyword>
<keyword evidence="3" id="KW-0862">Zinc</keyword>
<dbReference type="Proteomes" id="UP000660729">
    <property type="component" value="Unassembled WGS sequence"/>
</dbReference>
<feature type="compositionally biased region" description="Polar residues" evidence="4">
    <location>
        <begin position="367"/>
        <end position="377"/>
    </location>
</feature>
<sequence>MVVCKFFLEGRCRFGDGCKNEHPRSQNSFAALSNSGGGFGSRPRSSNATAPQLDGEKANIIKDDLTTGKDRPIWPLSCYAGPFPSVTQHLIQAKWDPSKPPTDPDQGAPEFSPEEMRYKFYLASAANQRDAYVGHRQALSMIYDRLMLLQVNWETALMQNLNNQVNSILSDTHGALRHCQNTSIPDSENRQKQLIVPTGRLSTAQTQLSGFGQSSQPSGGFAAPARPGFGAASTLNAPKPAFGGPSALGGGSAFGKPSGLGGGGATFGQPGGTGAASGFGAASSLGQQSNPFGGGNQQKTSPFGQPAQSNGAFGTPSQQPAFGQSAFGGSAVKPAFGQAGGGFGSTSAPAFGQAGSGFGAASKPAFGQSSSPFGQATQQPAAGGFGSQQQQQQTNGSAFGQATAFGASKPSPFGATQQQQQGSGGFGQASQPAANSSSPFGAPASTAKPNPFAAPSAQSSQQSTFGRTSQPFGAAPATPQTPQWPNTPAVTNPTIWKGKRVVYSDKDPHHKKPCYEVPDPRFASTGGNRLERIWFPAGPPPGPAFTAEALPHVYEDATIGPQLREAYEHVSQTGLFKDGLIPEIPPKKEWISFDF</sequence>
<dbReference type="OrthoDB" id="20729at2759"/>
<evidence type="ECO:0000256" key="2">
    <source>
        <dbReference type="ARBA" id="ARBA00023242"/>
    </source>
</evidence>
<feature type="compositionally biased region" description="Low complexity" evidence="4">
    <location>
        <begin position="470"/>
        <end position="489"/>
    </location>
</feature>
<evidence type="ECO:0000256" key="3">
    <source>
        <dbReference type="PROSITE-ProRule" id="PRU00723"/>
    </source>
</evidence>